<sequence length="297" mass="34265">MSPTESPEHVTEKIHENKSYNCNCDKKIEQVVNSFAYNPVNQLEKLLVPLCKNIESLSEKILNELQDTKMDKIIDINNTMEAKLQPLRTLIQQLHNKIITEIRHIKILPQKQDHEEGDAEESHLGTQRLVAASGEELLNKQLHFEDQLEKRLDGMEEAITRNMSQNNILENKLDSIKILLQQMNEQGVQDRQTMLNNIQQVKIQRSPSIPQNLTTPIKQVPSNKDNNIESEKKNMNEIEKVQTNSPHQEREQSHLSQIFQQPPSDKLYNTEGDQKNEISKTEDKEDNASSSRHGNAR</sequence>
<reference evidence="2" key="1">
    <citation type="submission" date="2013-11" db="EMBL/GenBank/DDBJ databases">
        <title>Genome sequence of the fusiform rust pathogen reveals effectors for host alternation and coevolution with pine.</title>
        <authorList>
            <consortium name="DOE Joint Genome Institute"/>
            <person name="Smith K."/>
            <person name="Pendleton A."/>
            <person name="Kubisiak T."/>
            <person name="Anderson C."/>
            <person name="Salamov A."/>
            <person name="Aerts A."/>
            <person name="Riley R."/>
            <person name="Clum A."/>
            <person name="Lindquist E."/>
            <person name="Ence D."/>
            <person name="Campbell M."/>
            <person name="Kronenberg Z."/>
            <person name="Feau N."/>
            <person name="Dhillon B."/>
            <person name="Hamelin R."/>
            <person name="Burleigh J."/>
            <person name="Smith J."/>
            <person name="Yandell M."/>
            <person name="Nelson C."/>
            <person name="Grigoriev I."/>
            <person name="Davis J."/>
        </authorList>
    </citation>
    <scope>NUCLEOTIDE SEQUENCE</scope>
    <source>
        <strain evidence="2">G11</strain>
    </source>
</reference>
<name>A0A9P6NJK7_9BASI</name>
<proteinExistence type="predicted"/>
<evidence type="ECO:0000313" key="2">
    <source>
        <dbReference type="EMBL" id="KAG0144721.1"/>
    </source>
</evidence>
<feature type="compositionally biased region" description="Basic and acidic residues" evidence="1">
    <location>
        <begin position="272"/>
        <end position="287"/>
    </location>
</feature>
<feature type="compositionally biased region" description="Polar residues" evidence="1">
    <location>
        <begin position="288"/>
        <end position="297"/>
    </location>
</feature>
<accession>A0A9P6NJK7</accession>
<evidence type="ECO:0000256" key="1">
    <source>
        <dbReference type="SAM" id="MobiDB-lite"/>
    </source>
</evidence>
<feature type="compositionally biased region" description="Basic and acidic residues" evidence="1">
    <location>
        <begin position="226"/>
        <end position="240"/>
    </location>
</feature>
<feature type="compositionally biased region" description="Polar residues" evidence="1">
    <location>
        <begin position="202"/>
        <end position="225"/>
    </location>
</feature>
<organism evidence="2 3">
    <name type="scientific">Cronartium quercuum f. sp. fusiforme G11</name>
    <dbReference type="NCBI Taxonomy" id="708437"/>
    <lineage>
        <taxon>Eukaryota</taxon>
        <taxon>Fungi</taxon>
        <taxon>Dikarya</taxon>
        <taxon>Basidiomycota</taxon>
        <taxon>Pucciniomycotina</taxon>
        <taxon>Pucciniomycetes</taxon>
        <taxon>Pucciniales</taxon>
        <taxon>Coleosporiaceae</taxon>
        <taxon>Cronartium</taxon>
    </lineage>
</organism>
<feature type="region of interest" description="Disordered" evidence="1">
    <location>
        <begin position="202"/>
        <end position="297"/>
    </location>
</feature>
<keyword evidence="3" id="KW-1185">Reference proteome</keyword>
<dbReference type="AlphaFoldDB" id="A0A9P6NJK7"/>
<feature type="compositionally biased region" description="Polar residues" evidence="1">
    <location>
        <begin position="254"/>
        <end position="263"/>
    </location>
</feature>
<evidence type="ECO:0000313" key="3">
    <source>
        <dbReference type="Proteomes" id="UP000886653"/>
    </source>
</evidence>
<dbReference type="Proteomes" id="UP000886653">
    <property type="component" value="Unassembled WGS sequence"/>
</dbReference>
<protein>
    <submittedName>
        <fullName evidence="2">Uncharacterized protein</fullName>
    </submittedName>
</protein>
<dbReference type="EMBL" id="MU167290">
    <property type="protein sequence ID" value="KAG0144721.1"/>
    <property type="molecule type" value="Genomic_DNA"/>
</dbReference>
<gene>
    <name evidence="2" type="ORF">CROQUDRAFT_134213</name>
</gene>
<comment type="caution">
    <text evidence="2">The sequence shown here is derived from an EMBL/GenBank/DDBJ whole genome shotgun (WGS) entry which is preliminary data.</text>
</comment>